<protein>
    <recommendedName>
        <fullName evidence="4">XRE family transcriptional regulator</fullName>
    </recommendedName>
</protein>
<dbReference type="EMBL" id="BMYK01000002">
    <property type="protein sequence ID" value="GHC72820.1"/>
    <property type="molecule type" value="Genomic_DNA"/>
</dbReference>
<evidence type="ECO:0008006" key="4">
    <source>
        <dbReference type="Google" id="ProtNLM"/>
    </source>
</evidence>
<dbReference type="RefSeq" id="WP_189685758.1">
    <property type="nucleotide sequence ID" value="NZ_BMYK01000002.1"/>
</dbReference>
<accession>A0ABQ3FX68</accession>
<feature type="compositionally biased region" description="Basic residues" evidence="1">
    <location>
        <begin position="68"/>
        <end position="80"/>
    </location>
</feature>
<organism evidence="2 3">
    <name type="scientific">Pseudorhodoferax aquiterrae</name>
    <dbReference type="NCBI Taxonomy" id="747304"/>
    <lineage>
        <taxon>Bacteria</taxon>
        <taxon>Pseudomonadati</taxon>
        <taxon>Pseudomonadota</taxon>
        <taxon>Betaproteobacteria</taxon>
        <taxon>Burkholderiales</taxon>
        <taxon>Comamonadaceae</taxon>
    </lineage>
</organism>
<evidence type="ECO:0000313" key="2">
    <source>
        <dbReference type="EMBL" id="GHC72820.1"/>
    </source>
</evidence>
<evidence type="ECO:0000313" key="3">
    <source>
        <dbReference type="Proteomes" id="UP000626210"/>
    </source>
</evidence>
<name>A0ABQ3FX68_9BURK</name>
<evidence type="ECO:0000256" key="1">
    <source>
        <dbReference type="SAM" id="MobiDB-lite"/>
    </source>
</evidence>
<feature type="region of interest" description="Disordered" evidence="1">
    <location>
        <begin position="66"/>
        <end position="89"/>
    </location>
</feature>
<reference evidence="3" key="1">
    <citation type="journal article" date="2019" name="Int. J. Syst. Evol. Microbiol.">
        <title>The Global Catalogue of Microorganisms (GCM) 10K type strain sequencing project: providing services to taxonomists for standard genome sequencing and annotation.</title>
        <authorList>
            <consortium name="The Broad Institute Genomics Platform"/>
            <consortium name="The Broad Institute Genome Sequencing Center for Infectious Disease"/>
            <person name="Wu L."/>
            <person name="Ma J."/>
        </authorList>
    </citation>
    <scope>NUCLEOTIDE SEQUENCE [LARGE SCALE GENOMIC DNA]</scope>
    <source>
        <strain evidence="3">KCTC 23314</strain>
    </source>
</reference>
<gene>
    <name evidence="2" type="ORF">GCM10007320_08960</name>
</gene>
<comment type="caution">
    <text evidence="2">The sequence shown here is derived from an EMBL/GenBank/DDBJ whole genome shotgun (WGS) entry which is preliminary data.</text>
</comment>
<keyword evidence="3" id="KW-1185">Reference proteome</keyword>
<dbReference type="Proteomes" id="UP000626210">
    <property type="component" value="Unassembled WGS sequence"/>
</dbReference>
<proteinExistence type="predicted"/>
<sequence>MDTLKSRILAMTPAEKDALAASAGTTRGLLNQIIYGGKHIELGLADCFVALLPGLRIDDMPLTERARRQANVRAPKKRRSSASETHAQA</sequence>